<feature type="domain" description="Membrane insertase YidC/Oxa/ALB C-terminal" evidence="19">
    <location>
        <begin position="35"/>
        <end position="274"/>
    </location>
</feature>
<reference evidence="21" key="1">
    <citation type="journal article" date="2019" name="Int. J. Syst. Evol. Microbiol.">
        <title>The Global Catalogue of Microorganisms (GCM) 10K type strain sequencing project: providing services to taxonomists for standard genome sequencing and annotation.</title>
        <authorList>
            <consortium name="The Broad Institute Genomics Platform"/>
            <consortium name="The Broad Institute Genome Sequencing Center for Infectious Disease"/>
            <person name="Wu L."/>
            <person name="Ma J."/>
        </authorList>
    </citation>
    <scope>NUCLEOTIDE SEQUENCE [LARGE SCALE GENOMIC DNA]</scope>
    <source>
        <strain evidence="21">CCUG 50873</strain>
    </source>
</reference>
<protein>
    <recommendedName>
        <fullName evidence="3">Membrane protein insertase YidC</fullName>
    </recommendedName>
    <alternativeName>
        <fullName evidence="15">Foldase YidC</fullName>
    </alternativeName>
    <alternativeName>
        <fullName evidence="14">Membrane integrase YidC</fullName>
    </alternativeName>
    <alternativeName>
        <fullName evidence="13">Membrane protein YidC</fullName>
    </alternativeName>
</protein>
<comment type="subunit">
    <text evidence="12">Interacts with the Sec translocase complex via SecD. Specifically interacts with transmembrane segments of nascent integral membrane proteins during membrane integration.</text>
</comment>
<feature type="compositionally biased region" description="Low complexity" evidence="17">
    <location>
        <begin position="347"/>
        <end position="376"/>
    </location>
</feature>
<evidence type="ECO:0000256" key="12">
    <source>
        <dbReference type="ARBA" id="ARBA00026028"/>
    </source>
</evidence>
<dbReference type="NCBIfam" id="TIGR03592">
    <property type="entry name" value="yidC_oxa1_cterm"/>
    <property type="match status" value="1"/>
</dbReference>
<dbReference type="InterPro" id="IPR028055">
    <property type="entry name" value="YidC/Oxa/ALB_C"/>
</dbReference>
<keyword evidence="5" id="KW-1003">Cell membrane</keyword>
<evidence type="ECO:0000256" key="3">
    <source>
        <dbReference type="ARBA" id="ARBA00015325"/>
    </source>
</evidence>
<dbReference type="EMBL" id="JBHTIL010000001">
    <property type="protein sequence ID" value="MFD0925393.1"/>
    <property type="molecule type" value="Genomic_DNA"/>
</dbReference>
<sequence length="383" mass="42347">MLNFIYYPVSGIMWVWHWLFSHVLPDSPGGSGVAWALSVVFLVFTLRAILYKPFVKQVRTTKKMQEIQPQLQAIRKKYAKDRVKMTEEMQKLQKEHGFNPLLGCLPMLAQIPVFIGLFHVLRSFNRMGTGFGQLGMSAAETRSTGNYFFSADQVQNFLDARLFGVPLSAAVSQPKSEWLAFSADGVVDFTRAHIIYLVIPLVILSSIATHMNSRASVARQTAAALENPQTAIMNKLALYVFPLGILVSGAFFPVAILLYWVSNNLWTYAQQHIVFGQIAKEEEAERVAKQEKLKANAPKPGARPERAKKKAASDSESVEDAAVTDGTTQAATADDATTEKGRTDLTKSSAKRSGGGSARKASSATPRPGQRPTGTQQRRRKRR</sequence>
<evidence type="ECO:0000256" key="2">
    <source>
        <dbReference type="ARBA" id="ARBA00010527"/>
    </source>
</evidence>
<feature type="compositionally biased region" description="Low complexity" evidence="17">
    <location>
        <begin position="320"/>
        <end position="335"/>
    </location>
</feature>
<name>A0ABW3G5E8_9NOCA</name>
<evidence type="ECO:0000256" key="14">
    <source>
        <dbReference type="ARBA" id="ARBA00033245"/>
    </source>
</evidence>
<keyword evidence="4" id="KW-0813">Transport</keyword>
<dbReference type="CDD" id="cd20070">
    <property type="entry name" value="5TM_YidC_Alb3"/>
    <property type="match status" value="1"/>
</dbReference>
<evidence type="ECO:0000256" key="8">
    <source>
        <dbReference type="ARBA" id="ARBA00022989"/>
    </source>
</evidence>
<comment type="similarity">
    <text evidence="2">Belongs to the OXA1/ALB3/YidC family. Type 1 subfamily.</text>
</comment>
<evidence type="ECO:0000256" key="9">
    <source>
        <dbReference type="ARBA" id="ARBA00023136"/>
    </source>
</evidence>
<dbReference type="InterPro" id="IPR001708">
    <property type="entry name" value="YidC/ALB3/OXA1/COX18"/>
</dbReference>
<keyword evidence="10" id="KW-0143">Chaperone</keyword>
<organism evidence="20 21">
    <name type="scientific">Williamsia deligens</name>
    <dbReference type="NCBI Taxonomy" id="321325"/>
    <lineage>
        <taxon>Bacteria</taxon>
        <taxon>Bacillati</taxon>
        <taxon>Actinomycetota</taxon>
        <taxon>Actinomycetes</taxon>
        <taxon>Mycobacteriales</taxon>
        <taxon>Nocardiaceae</taxon>
        <taxon>Williamsia</taxon>
    </lineage>
</organism>
<evidence type="ECO:0000256" key="18">
    <source>
        <dbReference type="SAM" id="Phobius"/>
    </source>
</evidence>
<dbReference type="InterPro" id="IPR047196">
    <property type="entry name" value="YidC_ALB_C"/>
</dbReference>
<feature type="region of interest" description="Disordered" evidence="17">
    <location>
        <begin position="291"/>
        <end position="383"/>
    </location>
</feature>
<accession>A0ABW3G5E8</accession>
<feature type="transmembrane region" description="Helical" evidence="18">
    <location>
        <begin position="98"/>
        <end position="121"/>
    </location>
</feature>
<evidence type="ECO:0000256" key="7">
    <source>
        <dbReference type="ARBA" id="ARBA00022927"/>
    </source>
</evidence>
<evidence type="ECO:0000256" key="16">
    <source>
        <dbReference type="RuleBase" id="RU003945"/>
    </source>
</evidence>
<keyword evidence="6 16" id="KW-0812">Transmembrane</keyword>
<feature type="transmembrane region" description="Helical" evidence="18">
    <location>
        <begin position="5"/>
        <end position="21"/>
    </location>
</feature>
<dbReference type="PANTHER" id="PTHR12428:SF65">
    <property type="entry name" value="CYTOCHROME C OXIDASE ASSEMBLY PROTEIN COX18, MITOCHONDRIAL"/>
    <property type="match status" value="1"/>
</dbReference>
<evidence type="ECO:0000256" key="10">
    <source>
        <dbReference type="ARBA" id="ARBA00023186"/>
    </source>
</evidence>
<dbReference type="Proteomes" id="UP001597068">
    <property type="component" value="Unassembled WGS sequence"/>
</dbReference>
<evidence type="ECO:0000259" key="19">
    <source>
        <dbReference type="Pfam" id="PF02096"/>
    </source>
</evidence>
<dbReference type="NCBIfam" id="NF002899">
    <property type="entry name" value="PRK03449.1"/>
    <property type="match status" value="1"/>
</dbReference>
<evidence type="ECO:0000256" key="17">
    <source>
        <dbReference type="SAM" id="MobiDB-lite"/>
    </source>
</evidence>
<feature type="transmembrane region" description="Helical" evidence="18">
    <location>
        <begin position="33"/>
        <end position="54"/>
    </location>
</feature>
<dbReference type="PANTHER" id="PTHR12428">
    <property type="entry name" value="OXA1"/>
    <property type="match status" value="1"/>
</dbReference>
<feature type="transmembrane region" description="Helical" evidence="18">
    <location>
        <begin position="236"/>
        <end position="261"/>
    </location>
</feature>
<comment type="function">
    <text evidence="11">Required for the insertion and/or proper folding and/or complex formation of integral membrane proteins into the membrane. Involved in integration of membrane proteins that insert both dependently and independently of the Sec translocase complex, as well as at least some lipoproteins. Aids folding of multispanning membrane proteins.</text>
</comment>
<evidence type="ECO:0000313" key="21">
    <source>
        <dbReference type="Proteomes" id="UP001597068"/>
    </source>
</evidence>
<keyword evidence="7" id="KW-0653">Protein transport</keyword>
<gene>
    <name evidence="20" type="primary">yidC</name>
    <name evidence="20" type="ORF">ACFQ04_06550</name>
</gene>
<evidence type="ECO:0000256" key="11">
    <source>
        <dbReference type="ARBA" id="ARBA00025034"/>
    </source>
</evidence>
<evidence type="ECO:0000256" key="15">
    <source>
        <dbReference type="ARBA" id="ARBA00033342"/>
    </source>
</evidence>
<keyword evidence="8 18" id="KW-1133">Transmembrane helix</keyword>
<dbReference type="Pfam" id="PF02096">
    <property type="entry name" value="60KD_IMP"/>
    <property type="match status" value="1"/>
</dbReference>
<comment type="subcellular location">
    <subcellularLocation>
        <location evidence="1">Cell membrane</location>
        <topology evidence="1">Multi-pass membrane protein</topology>
    </subcellularLocation>
    <subcellularLocation>
        <location evidence="16">Membrane</location>
        <topology evidence="16">Multi-pass membrane protein</topology>
    </subcellularLocation>
</comment>
<dbReference type="RefSeq" id="WP_253646654.1">
    <property type="nucleotide sequence ID" value="NZ_BAAAMO010000002.1"/>
</dbReference>
<evidence type="ECO:0000256" key="1">
    <source>
        <dbReference type="ARBA" id="ARBA00004651"/>
    </source>
</evidence>
<evidence type="ECO:0000256" key="4">
    <source>
        <dbReference type="ARBA" id="ARBA00022448"/>
    </source>
</evidence>
<evidence type="ECO:0000313" key="20">
    <source>
        <dbReference type="EMBL" id="MFD0925393.1"/>
    </source>
</evidence>
<keyword evidence="21" id="KW-1185">Reference proteome</keyword>
<evidence type="ECO:0000256" key="5">
    <source>
        <dbReference type="ARBA" id="ARBA00022475"/>
    </source>
</evidence>
<evidence type="ECO:0000256" key="6">
    <source>
        <dbReference type="ARBA" id="ARBA00022692"/>
    </source>
</evidence>
<evidence type="ECO:0000256" key="13">
    <source>
        <dbReference type="ARBA" id="ARBA00031538"/>
    </source>
</evidence>
<comment type="caution">
    <text evidence="20">The sequence shown here is derived from an EMBL/GenBank/DDBJ whole genome shotgun (WGS) entry which is preliminary data.</text>
</comment>
<keyword evidence="9 18" id="KW-0472">Membrane</keyword>
<proteinExistence type="inferred from homology"/>